<dbReference type="RefSeq" id="WP_314012065.1">
    <property type="nucleotide sequence ID" value="NZ_JAVTTP010000001.1"/>
</dbReference>
<organism evidence="1 2">
    <name type="scientific">Pricia mediterranea</name>
    <dbReference type="NCBI Taxonomy" id="3076079"/>
    <lineage>
        <taxon>Bacteria</taxon>
        <taxon>Pseudomonadati</taxon>
        <taxon>Bacteroidota</taxon>
        <taxon>Flavobacteriia</taxon>
        <taxon>Flavobacteriales</taxon>
        <taxon>Flavobacteriaceae</taxon>
        <taxon>Pricia</taxon>
    </lineage>
</organism>
<reference evidence="1 2" key="1">
    <citation type="submission" date="2023-09" db="EMBL/GenBank/DDBJ databases">
        <title>Novel taxa isolated from Blanes Bay.</title>
        <authorList>
            <person name="Rey-Velasco X."/>
            <person name="Lucena T."/>
        </authorList>
    </citation>
    <scope>NUCLEOTIDE SEQUENCE [LARGE SCALE GENOMIC DNA]</scope>
    <source>
        <strain evidence="1 2">S334</strain>
    </source>
</reference>
<proteinExistence type="predicted"/>
<dbReference type="EMBL" id="JAVTTP010000001">
    <property type="protein sequence ID" value="MDT7827225.1"/>
    <property type="molecule type" value="Genomic_DNA"/>
</dbReference>
<keyword evidence="2" id="KW-1185">Reference proteome</keyword>
<protein>
    <submittedName>
        <fullName evidence="1">Uncharacterized protein</fullName>
    </submittedName>
</protein>
<gene>
    <name evidence="1" type="ORF">RQM65_00930</name>
</gene>
<sequence>MSAHNEKESKVYTNSFEALALFAMFLRKFKNLPLQDFPSEPLRRFAFGVFQFQIFEHPLNRA</sequence>
<evidence type="ECO:0000313" key="1">
    <source>
        <dbReference type="EMBL" id="MDT7827225.1"/>
    </source>
</evidence>
<dbReference type="Proteomes" id="UP001250656">
    <property type="component" value="Unassembled WGS sequence"/>
</dbReference>
<evidence type="ECO:0000313" key="2">
    <source>
        <dbReference type="Proteomes" id="UP001250656"/>
    </source>
</evidence>
<accession>A0ABU3L0H7</accession>
<name>A0ABU3L0H7_9FLAO</name>
<comment type="caution">
    <text evidence="1">The sequence shown here is derived from an EMBL/GenBank/DDBJ whole genome shotgun (WGS) entry which is preliminary data.</text>
</comment>